<evidence type="ECO:0000313" key="6">
    <source>
        <dbReference type="Proteomes" id="UP000540656"/>
    </source>
</evidence>
<keyword evidence="3 5" id="KW-0808">Transferase</keyword>
<dbReference type="Gene3D" id="3.90.550.10">
    <property type="entry name" value="Spore Coat Polysaccharide Biosynthesis Protein SpsA, Chain A"/>
    <property type="match status" value="1"/>
</dbReference>
<dbReference type="PANTHER" id="PTHR43630:SF1">
    <property type="entry name" value="POLY-BETA-1,6-N-ACETYL-D-GLUCOSAMINE SYNTHASE"/>
    <property type="match status" value="1"/>
</dbReference>
<evidence type="ECO:0000256" key="1">
    <source>
        <dbReference type="ARBA" id="ARBA00006739"/>
    </source>
</evidence>
<feature type="transmembrane region" description="Helical" evidence="4">
    <location>
        <begin position="402"/>
        <end position="425"/>
    </location>
</feature>
<dbReference type="GO" id="GO:0016757">
    <property type="term" value="F:glycosyltransferase activity"/>
    <property type="evidence" value="ECO:0007669"/>
    <property type="project" value="UniProtKB-KW"/>
</dbReference>
<comment type="similarity">
    <text evidence="1">Belongs to the glycosyltransferase 2 family.</text>
</comment>
<protein>
    <submittedName>
        <fullName evidence="5">Cellulose synthase/poly-beta-1,6-N-acetylglucosamine synthase-like glycosyltransferase</fullName>
    </submittedName>
</protein>
<dbReference type="EMBL" id="JACCAA010000001">
    <property type="protein sequence ID" value="NYG60576.1"/>
    <property type="molecule type" value="Genomic_DNA"/>
</dbReference>
<evidence type="ECO:0000256" key="2">
    <source>
        <dbReference type="ARBA" id="ARBA00022676"/>
    </source>
</evidence>
<feature type="transmembrane region" description="Helical" evidence="4">
    <location>
        <begin position="20"/>
        <end position="41"/>
    </location>
</feature>
<dbReference type="PANTHER" id="PTHR43630">
    <property type="entry name" value="POLY-BETA-1,6-N-ACETYL-D-GLUCOSAMINE SYNTHASE"/>
    <property type="match status" value="1"/>
</dbReference>
<keyword evidence="2" id="KW-0328">Glycosyltransferase</keyword>
<proteinExistence type="inferred from homology"/>
<dbReference type="CDD" id="cd06423">
    <property type="entry name" value="CESA_like"/>
    <property type="match status" value="1"/>
</dbReference>
<organism evidence="5 6">
    <name type="scientific">Nocardioides daedukensis</name>
    <dbReference type="NCBI Taxonomy" id="634462"/>
    <lineage>
        <taxon>Bacteria</taxon>
        <taxon>Bacillati</taxon>
        <taxon>Actinomycetota</taxon>
        <taxon>Actinomycetes</taxon>
        <taxon>Propionibacteriales</taxon>
        <taxon>Nocardioidaceae</taxon>
        <taxon>Nocardioides</taxon>
    </lineage>
</organism>
<keyword evidence="4" id="KW-1133">Transmembrane helix</keyword>
<comment type="caution">
    <text evidence="5">The sequence shown here is derived from an EMBL/GenBank/DDBJ whole genome shotgun (WGS) entry which is preliminary data.</text>
</comment>
<dbReference type="SUPFAM" id="SSF53448">
    <property type="entry name" value="Nucleotide-diphospho-sugar transferases"/>
    <property type="match status" value="1"/>
</dbReference>
<dbReference type="Pfam" id="PF13641">
    <property type="entry name" value="Glyco_tranf_2_3"/>
    <property type="match status" value="1"/>
</dbReference>
<dbReference type="Proteomes" id="UP000540656">
    <property type="component" value="Unassembled WGS sequence"/>
</dbReference>
<feature type="transmembrane region" description="Helical" evidence="4">
    <location>
        <begin position="349"/>
        <end position="382"/>
    </location>
</feature>
<evidence type="ECO:0000313" key="5">
    <source>
        <dbReference type="EMBL" id="NYG60576.1"/>
    </source>
</evidence>
<dbReference type="InterPro" id="IPR029044">
    <property type="entry name" value="Nucleotide-diphossugar_trans"/>
</dbReference>
<name>A0A7Y9S1H4_9ACTN</name>
<reference evidence="5 6" key="1">
    <citation type="submission" date="2020-07" db="EMBL/GenBank/DDBJ databases">
        <title>Sequencing the genomes of 1000 actinobacteria strains.</title>
        <authorList>
            <person name="Klenk H.-P."/>
        </authorList>
    </citation>
    <scope>NUCLEOTIDE SEQUENCE [LARGE SCALE GENOMIC DNA]</scope>
    <source>
        <strain evidence="5 6">DSM 23819</strain>
    </source>
</reference>
<evidence type="ECO:0000256" key="4">
    <source>
        <dbReference type="SAM" id="Phobius"/>
    </source>
</evidence>
<gene>
    <name evidence="5" type="ORF">BJ980_003499</name>
</gene>
<sequence length="488" mass="54217">MNWVETLRLLIEAMGWSFVTYSVLINSSFLVLTVLAVADFVGYRRRVEFAAYDETFGEPLARGVTVLMPAYNEEATIVESVQAMLAMRYPDFEIVVIDDGSKDATIARMIEAFDLVEAPLVVDDLVHSDSQVLTTYLSRKGTNNLVLVAKTNGGKADALNVGINMARKELVCMVDADSLLDPDSLLHVSRPFADDPERVVAAGGVIRIANGSKVINGRVTHVRMPRRWLARVQVVEYLRAFMIGRAGWSATGGLLIISGAFGIFRKDVLVQVGGLATDCIGEDAELVVRIYRWMGDEKIDGRVVFVSEPVAWTEAPEDRAVLAKQRARWHRGLAEILGRHRGMLLRGKYGVIGLVTMPWFVVFELLAPFLELFGVAYFVVVMGLLGMEHLDLLGGRDLVDMWLVLLLLAASVLYAFLLTLVALLAEEVSYRRYRGAGDLLRAVRGALEENFGYRQLTAWWRAKGAVEAVRKSSHEWGDMKRQGFGSDQ</sequence>
<keyword evidence="6" id="KW-1185">Reference proteome</keyword>
<evidence type="ECO:0000256" key="3">
    <source>
        <dbReference type="ARBA" id="ARBA00022679"/>
    </source>
</evidence>
<dbReference type="AlphaFoldDB" id="A0A7Y9S1H4"/>
<keyword evidence="4" id="KW-0812">Transmembrane</keyword>
<dbReference type="RefSeq" id="WP_179503490.1">
    <property type="nucleotide sequence ID" value="NZ_JACCAA010000001.1"/>
</dbReference>
<accession>A0A7Y9S1H4</accession>
<keyword evidence="4" id="KW-0472">Membrane</keyword>